<dbReference type="Proteomes" id="UP001599542">
    <property type="component" value="Unassembled WGS sequence"/>
</dbReference>
<dbReference type="Pfam" id="PF13707">
    <property type="entry name" value="RloB"/>
    <property type="match status" value="1"/>
</dbReference>
<dbReference type="InterPro" id="IPR025591">
    <property type="entry name" value="RloB"/>
</dbReference>
<name>A0ABW6GUZ8_9ACTN</name>
<protein>
    <submittedName>
        <fullName evidence="1">RloB family protein</fullName>
    </submittedName>
</protein>
<sequence length="193" mass="22236">MSGVRRTTSGRRRTIGSRQLQNRILVVCGAQETEKQYFESLRDEKKSSNVVVKIAVEVGSPLEVVRSTIKRRAQSQDDFEECWAVVDKDEFDLEPALKLAKENDIKVALSVPCFEYWLLLHFTVCNAEIANYRSLALRLKKHLPKYDKSRLDFKDYKDGVESAVARSEKRWESCCGKHLNPSTTVHEIVRRMS</sequence>
<dbReference type="EMBL" id="JBHYPX010000094">
    <property type="protein sequence ID" value="MFE1356572.1"/>
    <property type="molecule type" value="Genomic_DNA"/>
</dbReference>
<accession>A0ABW6GUZ8</accession>
<reference evidence="1 2" key="1">
    <citation type="submission" date="2024-09" db="EMBL/GenBank/DDBJ databases">
        <title>The Natural Products Discovery Center: Release of the First 8490 Sequenced Strains for Exploring Actinobacteria Biosynthetic Diversity.</title>
        <authorList>
            <person name="Kalkreuter E."/>
            <person name="Kautsar S.A."/>
            <person name="Yang D."/>
            <person name="Bader C.D."/>
            <person name="Teijaro C.N."/>
            <person name="Fluegel L."/>
            <person name="Davis C.M."/>
            <person name="Simpson J.R."/>
            <person name="Lauterbach L."/>
            <person name="Steele A.D."/>
            <person name="Gui C."/>
            <person name="Meng S."/>
            <person name="Li G."/>
            <person name="Viehrig K."/>
            <person name="Ye F."/>
            <person name="Su P."/>
            <person name="Kiefer A.F."/>
            <person name="Nichols A."/>
            <person name="Cepeda A.J."/>
            <person name="Yan W."/>
            <person name="Fan B."/>
            <person name="Jiang Y."/>
            <person name="Adhikari A."/>
            <person name="Zheng C.-J."/>
            <person name="Schuster L."/>
            <person name="Cowan T.M."/>
            <person name="Smanski M.J."/>
            <person name="Chevrette M.G."/>
            <person name="De Carvalho L.P.S."/>
            <person name="Shen B."/>
        </authorList>
    </citation>
    <scope>NUCLEOTIDE SEQUENCE [LARGE SCALE GENOMIC DNA]</scope>
    <source>
        <strain evidence="1 2">NPDC058753</strain>
    </source>
</reference>
<dbReference type="RefSeq" id="WP_380329905.1">
    <property type="nucleotide sequence ID" value="NZ_JBHYPW010000062.1"/>
</dbReference>
<comment type="caution">
    <text evidence="1">The sequence shown here is derived from an EMBL/GenBank/DDBJ whole genome shotgun (WGS) entry which is preliminary data.</text>
</comment>
<proteinExistence type="predicted"/>
<organism evidence="1 2">
    <name type="scientific">Kitasatospora phosalacinea</name>
    <dbReference type="NCBI Taxonomy" id="2065"/>
    <lineage>
        <taxon>Bacteria</taxon>
        <taxon>Bacillati</taxon>
        <taxon>Actinomycetota</taxon>
        <taxon>Actinomycetes</taxon>
        <taxon>Kitasatosporales</taxon>
        <taxon>Streptomycetaceae</taxon>
        <taxon>Kitasatospora</taxon>
    </lineage>
</organism>
<keyword evidence="2" id="KW-1185">Reference proteome</keyword>
<evidence type="ECO:0000313" key="1">
    <source>
        <dbReference type="EMBL" id="MFE1356572.1"/>
    </source>
</evidence>
<evidence type="ECO:0000313" key="2">
    <source>
        <dbReference type="Proteomes" id="UP001599542"/>
    </source>
</evidence>
<gene>
    <name evidence="1" type="ORF">ACFW6T_31815</name>
</gene>